<keyword evidence="2" id="KW-1185">Reference proteome</keyword>
<dbReference type="Proteomes" id="UP001190700">
    <property type="component" value="Unassembled WGS sequence"/>
</dbReference>
<evidence type="ECO:0000313" key="1">
    <source>
        <dbReference type="EMBL" id="KAK3258736.1"/>
    </source>
</evidence>
<name>A0AAE0KS25_9CHLO</name>
<reference evidence="1 2" key="1">
    <citation type="journal article" date="2015" name="Genome Biol. Evol.">
        <title>Comparative Genomics of a Bacterivorous Green Alga Reveals Evolutionary Causalities and Consequences of Phago-Mixotrophic Mode of Nutrition.</title>
        <authorList>
            <person name="Burns J.A."/>
            <person name="Paasch A."/>
            <person name="Narechania A."/>
            <person name="Kim E."/>
        </authorList>
    </citation>
    <scope>NUCLEOTIDE SEQUENCE [LARGE SCALE GENOMIC DNA]</scope>
    <source>
        <strain evidence="1 2">PLY_AMNH</strain>
    </source>
</reference>
<accession>A0AAE0KS25</accession>
<proteinExistence type="predicted"/>
<dbReference type="EMBL" id="LGRX02019297">
    <property type="protein sequence ID" value="KAK3258736.1"/>
    <property type="molecule type" value="Genomic_DNA"/>
</dbReference>
<gene>
    <name evidence="1" type="ORF">CYMTET_32231</name>
</gene>
<organism evidence="1 2">
    <name type="scientific">Cymbomonas tetramitiformis</name>
    <dbReference type="NCBI Taxonomy" id="36881"/>
    <lineage>
        <taxon>Eukaryota</taxon>
        <taxon>Viridiplantae</taxon>
        <taxon>Chlorophyta</taxon>
        <taxon>Pyramimonadophyceae</taxon>
        <taxon>Pyramimonadales</taxon>
        <taxon>Pyramimonadaceae</taxon>
        <taxon>Cymbomonas</taxon>
    </lineage>
</organism>
<sequence length="150" mass="15054">VGGVVSIDEGAAQTIVFTGAEVAYNIASEYSGVVYAVCGKEGCSVQTEITDSLVHYNGVAAGDGGVLKGCSTTHIRNSNVSNNFAYVSVSNLGAPTCCTHITQGCMRVGAPRPVCVGAAGRDSVIGPASASFTVGGLAAKLCRRCSCTAL</sequence>
<protein>
    <submittedName>
        <fullName evidence="1">Uncharacterized protein</fullName>
    </submittedName>
</protein>
<comment type="caution">
    <text evidence="1">The sequence shown here is derived from an EMBL/GenBank/DDBJ whole genome shotgun (WGS) entry which is preliminary data.</text>
</comment>
<evidence type="ECO:0000313" key="2">
    <source>
        <dbReference type="Proteomes" id="UP001190700"/>
    </source>
</evidence>
<feature type="non-terminal residue" evidence="1">
    <location>
        <position position="1"/>
    </location>
</feature>
<dbReference type="AlphaFoldDB" id="A0AAE0KS25"/>